<feature type="active site" description="Tele-phosphohistidine intermediate" evidence="18">
    <location>
        <position position="188"/>
    </location>
</feature>
<evidence type="ECO:0000256" key="2">
    <source>
        <dbReference type="ARBA" id="ARBA00001946"/>
    </source>
</evidence>
<dbReference type="SUPFAM" id="SSF47831">
    <property type="entry name" value="Enzyme I of the PEP:sugar phosphotransferase system HPr-binding (sub)domain"/>
    <property type="match status" value="1"/>
</dbReference>
<dbReference type="NCBIfam" id="TIGR01417">
    <property type="entry name" value="PTS_I_fam"/>
    <property type="match status" value="1"/>
</dbReference>
<dbReference type="EC" id="2.7.3.9" evidence="6 17"/>
<keyword evidence="12 17" id="KW-0598">Phosphotransferase system</keyword>
<evidence type="ECO:0000256" key="6">
    <source>
        <dbReference type="ARBA" id="ARBA00012232"/>
    </source>
</evidence>
<evidence type="ECO:0000256" key="5">
    <source>
        <dbReference type="ARBA" id="ARBA00007837"/>
    </source>
</evidence>
<dbReference type="Proteomes" id="UP000515819">
    <property type="component" value="Chromosome"/>
</dbReference>
<keyword evidence="25" id="KW-0670">Pyruvate</keyword>
<gene>
    <name evidence="25" type="primary">ptsP</name>
    <name evidence="25" type="ORF">H9Q76_10075</name>
</gene>
<feature type="active site" description="Proton donor" evidence="18">
    <location>
        <position position="498"/>
    </location>
</feature>
<dbReference type="PIRSF" id="PIRSF000732">
    <property type="entry name" value="PTS_enzyme_I"/>
    <property type="match status" value="1"/>
</dbReference>
<feature type="binding site" evidence="19">
    <location>
        <position position="461"/>
    </location>
    <ligand>
        <name>phosphoenolpyruvate</name>
        <dbReference type="ChEBI" id="CHEBI:58702"/>
    </ligand>
</feature>
<dbReference type="Pfam" id="PF05524">
    <property type="entry name" value="PEP-utilisers_N"/>
    <property type="match status" value="1"/>
</dbReference>
<dbReference type="InterPro" id="IPR015813">
    <property type="entry name" value="Pyrv/PenolPyrv_kinase-like_dom"/>
</dbReference>
<keyword evidence="13 17" id="KW-0479">Metal-binding</keyword>
<dbReference type="InterPro" id="IPR008279">
    <property type="entry name" value="PEP-util_enz_mobile_dom"/>
</dbReference>
<evidence type="ECO:0000313" key="26">
    <source>
        <dbReference type="Proteomes" id="UP000515819"/>
    </source>
</evidence>
<comment type="catalytic activity">
    <reaction evidence="1 17">
        <text>L-histidyl-[protein] + phosphoenolpyruvate = N(pros)-phospho-L-histidyl-[protein] + pyruvate</text>
        <dbReference type="Rhea" id="RHEA:23880"/>
        <dbReference type="Rhea" id="RHEA-COMP:9745"/>
        <dbReference type="Rhea" id="RHEA-COMP:9746"/>
        <dbReference type="ChEBI" id="CHEBI:15361"/>
        <dbReference type="ChEBI" id="CHEBI:29979"/>
        <dbReference type="ChEBI" id="CHEBI:58702"/>
        <dbReference type="ChEBI" id="CHEBI:64837"/>
        <dbReference type="EC" id="2.7.3.9"/>
    </reaction>
</comment>
<dbReference type="GO" id="GO:0008965">
    <property type="term" value="F:phosphoenolpyruvate-protein phosphotransferase activity"/>
    <property type="evidence" value="ECO:0007669"/>
    <property type="project" value="UniProtKB-EC"/>
</dbReference>
<dbReference type="InterPro" id="IPR036637">
    <property type="entry name" value="Phosphohistidine_dom_sf"/>
</dbReference>
<comment type="function">
    <text evidence="3 17">General (non sugar-specific) component of the phosphoenolpyruvate-dependent sugar phosphotransferase system (sugar PTS). This major carbohydrate active-transport system catalyzes the phosphorylation of incoming sugar substrates concomitantly with their translocation across the cell membrane. Enzyme I transfers the phosphoryl group from phosphoenolpyruvate (PEP) to the phosphoryl carrier protein (HPr).</text>
</comment>
<sequence>MQELKGKSVFGGIAIGRISVYNKDESTVKRVKIEDTAAEVKRFEEAKETAKEQLQALYEKALVEVGEVNAMIFDVHQMMLDDLDYVEAITHMIENQGINAEYAVATTGDNFSNMFAAMDDDYMKARAADVKDISNRVVKILQGKKDSVLDGDEPVILLADDLAPSETVQLDKSKVLAFVTRHGSTNSHTAILARTMNIPALIGVKFEENVDGRFAIVDGYNGSVYVEPTDDVVKEYESKKQEAEEKKRLLQELKGKENITLDGKKIKLYANIGGVADVASALQNDAEGIGLFRSEFLYLESNTFPTEEEQFQAYKTVAENMAGKKVIIRTLDIGADKQVDYFNLDKEDNPAMGYRAIRICLTQPEIFKTQLRAIFRASYYGNIGVMYPMIISVAEVQKIHAIVDEVKAELDAQGLPYGDVEQGIMIETPAAVMMSAELAKEVDFFSIGTNDLTQYTLAIDRQNPKLDDFYDSHHPAILRMIQMVIDNGHKEGCWVGICGELGADTTLTETFLKMGIDELSVSPSMIFPVRDKIRSTDTTK</sequence>
<evidence type="ECO:0000256" key="3">
    <source>
        <dbReference type="ARBA" id="ARBA00002728"/>
    </source>
</evidence>
<dbReference type="InterPro" id="IPR006318">
    <property type="entry name" value="PTS_EI-like"/>
</dbReference>
<evidence type="ECO:0000256" key="7">
    <source>
        <dbReference type="ARBA" id="ARBA00016544"/>
    </source>
</evidence>
<evidence type="ECO:0000256" key="9">
    <source>
        <dbReference type="ARBA" id="ARBA00022490"/>
    </source>
</evidence>
<evidence type="ECO:0000256" key="12">
    <source>
        <dbReference type="ARBA" id="ARBA00022683"/>
    </source>
</evidence>
<dbReference type="Gene3D" id="3.50.30.10">
    <property type="entry name" value="Phosphohistidine domain"/>
    <property type="match status" value="1"/>
</dbReference>
<dbReference type="PRINTS" id="PR01736">
    <property type="entry name" value="PHPHTRNFRASE"/>
</dbReference>
<keyword evidence="11 17" id="KW-0808">Transferase</keyword>
<dbReference type="GO" id="GO:0016301">
    <property type="term" value="F:kinase activity"/>
    <property type="evidence" value="ECO:0007669"/>
    <property type="project" value="UniProtKB-KW"/>
</dbReference>
<dbReference type="AlphaFoldDB" id="A0A7G9FRA0"/>
<feature type="coiled-coil region" evidence="21">
    <location>
        <begin position="33"/>
        <end position="60"/>
    </location>
</feature>
<evidence type="ECO:0000256" key="19">
    <source>
        <dbReference type="PIRSR" id="PIRSR000732-2"/>
    </source>
</evidence>
<dbReference type="InterPro" id="IPR000121">
    <property type="entry name" value="PEP_util_C"/>
</dbReference>
<dbReference type="KEGG" id="wcp:H9Q76_10075"/>
<protein>
    <recommendedName>
        <fullName evidence="7 17">Phosphoenolpyruvate-protein phosphotransferase</fullName>
        <ecNumber evidence="6 17">2.7.3.9</ecNumber>
    </recommendedName>
    <alternativeName>
        <fullName evidence="16 17">Phosphotransferase system, enzyme I</fullName>
    </alternativeName>
</protein>
<feature type="domain" description="PEP-utilising enzyme C-terminal" evidence="23">
    <location>
        <begin position="250"/>
        <end position="537"/>
    </location>
</feature>
<dbReference type="Pfam" id="PF02896">
    <property type="entry name" value="PEP-utilizers_C"/>
    <property type="match status" value="1"/>
</dbReference>
<evidence type="ECO:0000256" key="18">
    <source>
        <dbReference type="PIRSR" id="PIRSR000732-1"/>
    </source>
</evidence>
<dbReference type="InterPro" id="IPR023151">
    <property type="entry name" value="PEP_util_CS"/>
</dbReference>
<feature type="binding site" evidence="19">
    <location>
        <position position="329"/>
    </location>
    <ligand>
        <name>phosphoenolpyruvate</name>
        <dbReference type="ChEBI" id="CHEBI:58702"/>
    </ligand>
</feature>
<dbReference type="PANTHER" id="PTHR46244:SF3">
    <property type="entry name" value="PHOSPHOENOLPYRUVATE-PROTEIN PHOSPHOTRANSFERASE"/>
    <property type="match status" value="1"/>
</dbReference>
<feature type="binding site" evidence="19">
    <location>
        <position position="293"/>
    </location>
    <ligand>
        <name>phosphoenolpyruvate</name>
        <dbReference type="ChEBI" id="CHEBI:58702"/>
    </ligand>
</feature>
<evidence type="ECO:0000256" key="1">
    <source>
        <dbReference type="ARBA" id="ARBA00000683"/>
    </source>
</evidence>
<evidence type="ECO:0000256" key="15">
    <source>
        <dbReference type="ARBA" id="ARBA00022842"/>
    </source>
</evidence>
<dbReference type="GO" id="GO:0046872">
    <property type="term" value="F:metal ion binding"/>
    <property type="evidence" value="ECO:0007669"/>
    <property type="project" value="UniProtKB-KW"/>
</dbReference>
<evidence type="ECO:0000256" key="16">
    <source>
        <dbReference type="ARBA" id="ARBA00033235"/>
    </source>
</evidence>
<keyword evidence="21" id="KW-0175">Coiled coil</keyword>
<evidence type="ECO:0000256" key="4">
    <source>
        <dbReference type="ARBA" id="ARBA00004496"/>
    </source>
</evidence>
<proteinExistence type="inferred from homology"/>
<organism evidence="25 26">
    <name type="scientific">Wujia chipingensis</name>
    <dbReference type="NCBI Taxonomy" id="2763670"/>
    <lineage>
        <taxon>Bacteria</taxon>
        <taxon>Bacillati</taxon>
        <taxon>Bacillota</taxon>
        <taxon>Clostridia</taxon>
        <taxon>Lachnospirales</taxon>
        <taxon>Lachnospiraceae</taxon>
        <taxon>Wujia</taxon>
    </lineage>
</organism>
<dbReference type="RefSeq" id="WP_118671586.1">
    <property type="nucleotide sequence ID" value="NZ_CP060632.1"/>
</dbReference>
<comment type="cofactor">
    <cofactor evidence="2 17 20">
        <name>Mg(2+)</name>
        <dbReference type="ChEBI" id="CHEBI:18420"/>
    </cofactor>
</comment>
<evidence type="ECO:0000259" key="24">
    <source>
        <dbReference type="Pfam" id="PF05524"/>
    </source>
</evidence>
<accession>A0A7G9FRA0</accession>
<evidence type="ECO:0000256" key="13">
    <source>
        <dbReference type="ARBA" id="ARBA00022723"/>
    </source>
</evidence>
<evidence type="ECO:0000256" key="8">
    <source>
        <dbReference type="ARBA" id="ARBA00022448"/>
    </source>
</evidence>
<keyword evidence="10 17" id="KW-0762">Sugar transport</keyword>
<evidence type="ECO:0000313" key="25">
    <source>
        <dbReference type="EMBL" id="QNM01082.1"/>
    </source>
</evidence>
<evidence type="ECO:0000256" key="17">
    <source>
        <dbReference type="PIRNR" id="PIRNR000732"/>
    </source>
</evidence>
<dbReference type="InterPro" id="IPR040442">
    <property type="entry name" value="Pyrv_kinase-like_dom_sf"/>
</dbReference>
<feature type="domain" description="PEP-utilising enzyme mobile" evidence="22">
    <location>
        <begin position="152"/>
        <end position="222"/>
    </location>
</feature>
<dbReference type="InterPro" id="IPR008731">
    <property type="entry name" value="PTS_EIN"/>
</dbReference>
<dbReference type="PANTHER" id="PTHR46244">
    <property type="entry name" value="PHOSPHOENOLPYRUVATE-PROTEIN PHOSPHOTRANSFERASE"/>
    <property type="match status" value="1"/>
</dbReference>
<keyword evidence="8 17" id="KW-0813">Transport</keyword>
<dbReference type="GO" id="GO:0009401">
    <property type="term" value="P:phosphoenolpyruvate-dependent sugar phosphotransferase system"/>
    <property type="evidence" value="ECO:0007669"/>
    <property type="project" value="UniProtKB-KW"/>
</dbReference>
<keyword evidence="9 17" id="KW-0963">Cytoplasm</keyword>
<dbReference type="EMBL" id="CP060632">
    <property type="protein sequence ID" value="QNM01082.1"/>
    <property type="molecule type" value="Genomic_DNA"/>
</dbReference>
<dbReference type="InterPro" id="IPR050499">
    <property type="entry name" value="PEP-utilizing_PTS_enzyme"/>
</dbReference>
<dbReference type="Gene3D" id="3.20.20.60">
    <property type="entry name" value="Phosphoenolpyruvate-binding domains"/>
    <property type="match status" value="1"/>
</dbReference>
<dbReference type="SUPFAM" id="SSF51621">
    <property type="entry name" value="Phosphoenolpyruvate/pyruvate domain"/>
    <property type="match status" value="1"/>
</dbReference>
<evidence type="ECO:0000256" key="10">
    <source>
        <dbReference type="ARBA" id="ARBA00022597"/>
    </source>
</evidence>
<dbReference type="Pfam" id="PF00391">
    <property type="entry name" value="PEP-utilizers"/>
    <property type="match status" value="1"/>
</dbReference>
<dbReference type="InterPro" id="IPR036618">
    <property type="entry name" value="PtsI_HPr-bd_sf"/>
</dbReference>
<dbReference type="InterPro" id="IPR024692">
    <property type="entry name" value="PTS_EI"/>
</dbReference>
<dbReference type="SUPFAM" id="SSF52009">
    <property type="entry name" value="Phosphohistidine domain"/>
    <property type="match status" value="1"/>
</dbReference>
<dbReference type="GO" id="GO:0005737">
    <property type="term" value="C:cytoplasm"/>
    <property type="evidence" value="ECO:0007669"/>
    <property type="project" value="UniProtKB-SubCell"/>
</dbReference>
<keyword evidence="26" id="KW-1185">Reference proteome</keyword>
<reference evidence="25 26" key="1">
    <citation type="submission" date="2020-08" db="EMBL/GenBank/DDBJ databases">
        <authorList>
            <person name="Liu C."/>
            <person name="Sun Q."/>
        </authorList>
    </citation>
    <scope>NUCLEOTIDE SEQUENCE [LARGE SCALE GENOMIC DNA]</scope>
    <source>
        <strain evidence="25 26">NSJ-4</strain>
    </source>
</reference>
<feature type="binding site" evidence="19">
    <location>
        <begin position="450"/>
        <end position="451"/>
    </location>
    <ligand>
        <name>phosphoenolpyruvate</name>
        <dbReference type="ChEBI" id="CHEBI:58702"/>
    </ligand>
</feature>
<evidence type="ECO:0000256" key="14">
    <source>
        <dbReference type="ARBA" id="ARBA00022777"/>
    </source>
</evidence>
<feature type="binding site" evidence="20">
    <location>
        <position position="427"/>
    </location>
    <ligand>
        <name>Mg(2+)</name>
        <dbReference type="ChEBI" id="CHEBI:18420"/>
    </ligand>
</feature>
<dbReference type="Gene3D" id="1.10.274.10">
    <property type="entry name" value="PtsI, HPr-binding domain"/>
    <property type="match status" value="1"/>
</dbReference>
<evidence type="ECO:0000256" key="11">
    <source>
        <dbReference type="ARBA" id="ARBA00022679"/>
    </source>
</evidence>
<evidence type="ECO:0000259" key="22">
    <source>
        <dbReference type="Pfam" id="PF00391"/>
    </source>
</evidence>
<name>A0A7G9FRA0_9FIRM</name>
<evidence type="ECO:0000256" key="21">
    <source>
        <dbReference type="SAM" id="Coils"/>
    </source>
</evidence>
<feature type="binding site" evidence="20">
    <location>
        <position position="451"/>
    </location>
    <ligand>
        <name>Mg(2+)</name>
        <dbReference type="ChEBI" id="CHEBI:18420"/>
    </ligand>
</feature>
<comment type="subcellular location">
    <subcellularLocation>
        <location evidence="4 17">Cytoplasm</location>
    </subcellularLocation>
</comment>
<keyword evidence="14 17" id="KW-0418">Kinase</keyword>
<dbReference type="PROSITE" id="PS00742">
    <property type="entry name" value="PEP_ENZYMES_2"/>
    <property type="match status" value="1"/>
</dbReference>
<feature type="domain" description="Phosphotransferase system enzyme I N-terminal" evidence="24">
    <location>
        <begin position="5"/>
        <end position="126"/>
    </location>
</feature>
<keyword evidence="15 17" id="KW-0460">Magnesium</keyword>
<evidence type="ECO:0000256" key="20">
    <source>
        <dbReference type="PIRSR" id="PIRSR000732-3"/>
    </source>
</evidence>
<comment type="similarity">
    <text evidence="5 17">Belongs to the PEP-utilizing enzyme family.</text>
</comment>
<evidence type="ECO:0000259" key="23">
    <source>
        <dbReference type="Pfam" id="PF02896"/>
    </source>
</evidence>